<dbReference type="Proteomes" id="UP001470230">
    <property type="component" value="Unassembled WGS sequence"/>
</dbReference>
<feature type="compositionally biased region" description="Basic and acidic residues" evidence="1">
    <location>
        <begin position="111"/>
        <end position="141"/>
    </location>
</feature>
<proteinExistence type="predicted"/>
<reference evidence="2 3" key="1">
    <citation type="submission" date="2024-04" db="EMBL/GenBank/DDBJ databases">
        <title>Tritrichomonas musculus Genome.</title>
        <authorList>
            <person name="Alves-Ferreira E."/>
            <person name="Grigg M."/>
            <person name="Lorenzi H."/>
            <person name="Galac M."/>
        </authorList>
    </citation>
    <scope>NUCLEOTIDE SEQUENCE [LARGE SCALE GENOMIC DNA]</scope>
    <source>
        <strain evidence="2 3">EAF2021</strain>
    </source>
</reference>
<gene>
    <name evidence="2" type="ORF">M9Y10_023755</name>
</gene>
<organism evidence="2 3">
    <name type="scientific">Tritrichomonas musculus</name>
    <dbReference type="NCBI Taxonomy" id="1915356"/>
    <lineage>
        <taxon>Eukaryota</taxon>
        <taxon>Metamonada</taxon>
        <taxon>Parabasalia</taxon>
        <taxon>Tritrichomonadida</taxon>
        <taxon>Tritrichomonadidae</taxon>
        <taxon>Tritrichomonas</taxon>
    </lineage>
</organism>
<feature type="region of interest" description="Disordered" evidence="1">
    <location>
        <begin position="111"/>
        <end position="150"/>
    </location>
</feature>
<evidence type="ECO:0000256" key="1">
    <source>
        <dbReference type="SAM" id="MobiDB-lite"/>
    </source>
</evidence>
<name>A0ABR2KW16_9EUKA</name>
<evidence type="ECO:0000313" key="2">
    <source>
        <dbReference type="EMBL" id="KAK8895309.1"/>
    </source>
</evidence>
<evidence type="ECO:0000313" key="3">
    <source>
        <dbReference type="Proteomes" id="UP001470230"/>
    </source>
</evidence>
<keyword evidence="3" id="KW-1185">Reference proteome</keyword>
<dbReference type="EMBL" id="JAPFFF010000003">
    <property type="protein sequence ID" value="KAK8895309.1"/>
    <property type="molecule type" value="Genomic_DNA"/>
</dbReference>
<accession>A0ABR2KW16</accession>
<sequence>MSRGRKPNPENFDFDSFEKNYFNDEVPMKKKKEQKMKLRKATWKRMLRMQHDILSIMETNKSLSEAMRNIQMSFQCLQTKNQFDFSGPIKFTTTLEPYKFEIPINRIMPEVQKDESNKEKESNLVKESQTEKEIKSDHDEQSDFESGSRQNSQKALIAAGLINANSPQNYIPSPSTIFEVENLTRRMGRVHIATPNSSENSQIIETSMEDSFINSPEFHPGQQKMDLQISTILNDIPIKSMETQYKRRKKINNIRLHFDDFINCFSDKEWADGILVEKFRISFQNYFHFPISNSGIGQLQEVKEKLLTRRKTINGKRVMVYKKR</sequence>
<protein>
    <submittedName>
        <fullName evidence="2">Uncharacterized protein</fullName>
    </submittedName>
</protein>
<comment type="caution">
    <text evidence="2">The sequence shown here is derived from an EMBL/GenBank/DDBJ whole genome shotgun (WGS) entry which is preliminary data.</text>
</comment>